<evidence type="ECO:0000313" key="1">
    <source>
        <dbReference type="EMBL" id="EDM76773.1"/>
    </source>
</evidence>
<accession>A6GBG9</accession>
<gene>
    <name evidence="1" type="ORF">PPSIR1_18767</name>
</gene>
<sequence>MFVEVPIPSSAWNKNAVFKFRVDTDGSAAQDWVSWTEMALTTA</sequence>
<dbReference type="RefSeq" id="WP_006974060.1">
    <property type="nucleotide sequence ID" value="NZ_ABCS01000058.1"/>
</dbReference>
<dbReference type="AlphaFoldDB" id="A6GBG9"/>
<reference evidence="1 2" key="1">
    <citation type="submission" date="2007-06" db="EMBL/GenBank/DDBJ databases">
        <authorList>
            <person name="Shimkets L."/>
            <person name="Ferriera S."/>
            <person name="Johnson J."/>
            <person name="Kravitz S."/>
            <person name="Beeson K."/>
            <person name="Sutton G."/>
            <person name="Rogers Y.-H."/>
            <person name="Friedman R."/>
            <person name="Frazier M."/>
            <person name="Venter J.C."/>
        </authorList>
    </citation>
    <scope>NUCLEOTIDE SEQUENCE [LARGE SCALE GENOMIC DNA]</scope>
    <source>
        <strain evidence="1 2">SIR-1</strain>
    </source>
</reference>
<evidence type="ECO:0000313" key="2">
    <source>
        <dbReference type="Proteomes" id="UP000005801"/>
    </source>
</evidence>
<comment type="caution">
    <text evidence="1">The sequence shown here is derived from an EMBL/GenBank/DDBJ whole genome shotgun (WGS) entry which is preliminary data.</text>
</comment>
<dbReference type="STRING" id="391625.PPSIR1_18767"/>
<keyword evidence="2" id="KW-1185">Reference proteome</keyword>
<dbReference type="Proteomes" id="UP000005801">
    <property type="component" value="Unassembled WGS sequence"/>
</dbReference>
<dbReference type="EMBL" id="ABCS01000058">
    <property type="protein sequence ID" value="EDM76773.1"/>
    <property type="molecule type" value="Genomic_DNA"/>
</dbReference>
<organism evidence="1 2">
    <name type="scientific">Plesiocystis pacifica SIR-1</name>
    <dbReference type="NCBI Taxonomy" id="391625"/>
    <lineage>
        <taxon>Bacteria</taxon>
        <taxon>Pseudomonadati</taxon>
        <taxon>Myxococcota</taxon>
        <taxon>Polyangia</taxon>
        <taxon>Nannocystales</taxon>
        <taxon>Nannocystaceae</taxon>
        <taxon>Plesiocystis</taxon>
    </lineage>
</organism>
<name>A6GBG9_9BACT</name>
<proteinExistence type="predicted"/>
<protein>
    <submittedName>
        <fullName evidence="1">Uncharacterized protein</fullName>
    </submittedName>
</protein>